<proteinExistence type="predicted"/>
<dbReference type="PANTHER" id="PTHR30543">
    <property type="entry name" value="CHROMATE REDUCTASE"/>
    <property type="match status" value="1"/>
</dbReference>
<dbReference type="GO" id="GO:0010181">
    <property type="term" value="F:FMN binding"/>
    <property type="evidence" value="ECO:0007669"/>
    <property type="project" value="TreeGrafter"/>
</dbReference>
<dbReference type="AlphaFoldDB" id="A0A0M6Y0Q6"/>
<dbReference type="EMBL" id="CXST01000001">
    <property type="protein sequence ID" value="CTQ43274.1"/>
    <property type="molecule type" value="Genomic_DNA"/>
</dbReference>
<dbReference type="PANTHER" id="PTHR30543:SF21">
    <property type="entry name" value="NAD(P)H-DEPENDENT FMN REDUCTASE LOT6"/>
    <property type="match status" value="1"/>
</dbReference>
<dbReference type="Proteomes" id="UP000048926">
    <property type="component" value="Unassembled WGS sequence"/>
</dbReference>
<evidence type="ECO:0000313" key="2">
    <source>
        <dbReference type="EMBL" id="CTQ43274.1"/>
    </source>
</evidence>
<reference evidence="3" key="1">
    <citation type="submission" date="2015-07" db="EMBL/GenBank/DDBJ databases">
        <authorList>
            <person name="Rodrigo-Torres Lidia"/>
            <person name="Arahal R.David."/>
        </authorList>
    </citation>
    <scope>NUCLEOTIDE SEQUENCE [LARGE SCALE GENOMIC DNA]</scope>
    <source>
        <strain evidence="3">CECT 4801</strain>
    </source>
</reference>
<dbReference type="GO" id="GO:0005829">
    <property type="term" value="C:cytosol"/>
    <property type="evidence" value="ECO:0007669"/>
    <property type="project" value="TreeGrafter"/>
</dbReference>
<feature type="domain" description="NADPH-dependent FMN reductase-like" evidence="1">
    <location>
        <begin position="4"/>
        <end position="137"/>
    </location>
</feature>
<dbReference type="GO" id="GO:0016491">
    <property type="term" value="F:oxidoreductase activity"/>
    <property type="evidence" value="ECO:0007669"/>
    <property type="project" value="InterPro"/>
</dbReference>
<dbReference type="InterPro" id="IPR005025">
    <property type="entry name" value="FMN_Rdtase-like_dom"/>
</dbReference>
<dbReference type="STRING" id="187304.B0E33_21655"/>
<sequence length="180" mass="19700">MPFSILTFCGSLRAASSNLALLSAAERLAPDGLVLNRYDRIGDLPHFVPDLDITDHLPEIVIDLREQVARADGLLFAVPEYMHALPGSFKNTLDWMVGCQKFPGKPVALAHVTSRHAFAPVQLGEILRTMSAEIVSEAGFSLGLTSNAITPEMICTDASLAAIVTRHLDRYQTWLSRERG</sequence>
<gene>
    <name evidence="2" type="ORF">LAL4801_01711</name>
</gene>
<accession>A0A0M6Y0Q6</accession>
<organism evidence="2 3">
    <name type="scientific">Roseibium aggregatum</name>
    <dbReference type="NCBI Taxonomy" id="187304"/>
    <lineage>
        <taxon>Bacteria</taxon>
        <taxon>Pseudomonadati</taxon>
        <taxon>Pseudomonadota</taxon>
        <taxon>Alphaproteobacteria</taxon>
        <taxon>Hyphomicrobiales</taxon>
        <taxon>Stappiaceae</taxon>
        <taxon>Roseibium</taxon>
    </lineage>
</organism>
<dbReference type="RefSeq" id="WP_055655371.1">
    <property type="nucleotide sequence ID" value="NZ_CXST01000001.1"/>
</dbReference>
<evidence type="ECO:0000313" key="3">
    <source>
        <dbReference type="Proteomes" id="UP000048926"/>
    </source>
</evidence>
<evidence type="ECO:0000259" key="1">
    <source>
        <dbReference type="Pfam" id="PF03358"/>
    </source>
</evidence>
<protein>
    <submittedName>
        <fullName evidence="2">Putative flavoprotein</fullName>
    </submittedName>
</protein>
<name>A0A0M6Y0Q6_9HYPH</name>
<dbReference type="InterPro" id="IPR029039">
    <property type="entry name" value="Flavoprotein-like_sf"/>
</dbReference>
<keyword evidence="3" id="KW-1185">Reference proteome</keyword>
<dbReference type="Pfam" id="PF03358">
    <property type="entry name" value="FMN_red"/>
    <property type="match status" value="1"/>
</dbReference>
<dbReference type="Gene3D" id="3.40.50.360">
    <property type="match status" value="1"/>
</dbReference>
<dbReference type="InterPro" id="IPR050712">
    <property type="entry name" value="NAD(P)H-dep_reductase"/>
</dbReference>
<dbReference type="SUPFAM" id="SSF52218">
    <property type="entry name" value="Flavoproteins"/>
    <property type="match status" value="1"/>
</dbReference>